<sequence length="162" mass="18687">MLFVPVICLCLSFVLMILIPSSHPKENREIHTEKESISILVLIFLLIPCVCINIPEMFFVLTNHLSTTNEYFIILLNHAVFYILSLLHIPNEFNTLLRILPSIFALLVITEYKLFSLYQVKIFKYKITISSALATLTACISLIYYVTTIYLPDISKVSYVYN</sequence>
<dbReference type="OrthoDB" id="10349584at2759"/>
<evidence type="ECO:0000256" key="2">
    <source>
        <dbReference type="SAM" id="SignalP"/>
    </source>
</evidence>
<gene>
    <name evidence="3" type="ORF">NEQG_00908</name>
</gene>
<feature type="transmembrane region" description="Helical" evidence="1">
    <location>
        <begin position="71"/>
        <end position="89"/>
    </location>
</feature>
<keyword evidence="2" id="KW-0732">Signal</keyword>
<dbReference type="EMBL" id="GL870877">
    <property type="protein sequence ID" value="EIJ89089.1"/>
    <property type="molecule type" value="Genomic_DNA"/>
</dbReference>
<evidence type="ECO:0000313" key="4">
    <source>
        <dbReference type="Proteomes" id="UP000002872"/>
    </source>
</evidence>
<dbReference type="VEuPathDB" id="MicrosporidiaDB:NEQG_00908"/>
<dbReference type="HOGENOM" id="CLU_1635845_0_0_1"/>
<evidence type="ECO:0000256" key="1">
    <source>
        <dbReference type="SAM" id="Phobius"/>
    </source>
</evidence>
<keyword evidence="1" id="KW-0472">Membrane</keyword>
<keyword evidence="1" id="KW-1133">Transmembrane helix</keyword>
<proteinExistence type="predicted"/>
<protein>
    <submittedName>
        <fullName evidence="3">Uncharacterized protein</fullName>
    </submittedName>
</protein>
<dbReference type="AlphaFoldDB" id="I3EIP2"/>
<evidence type="ECO:0000313" key="3">
    <source>
        <dbReference type="EMBL" id="EIJ89089.1"/>
    </source>
</evidence>
<feature type="signal peptide" evidence="2">
    <location>
        <begin position="1"/>
        <end position="24"/>
    </location>
</feature>
<feature type="transmembrane region" description="Helical" evidence="1">
    <location>
        <begin position="95"/>
        <end position="115"/>
    </location>
</feature>
<name>I3EIP2_NEMP3</name>
<dbReference type="InParanoid" id="I3EIP2"/>
<feature type="chain" id="PRO_5003670682" evidence="2">
    <location>
        <begin position="25"/>
        <end position="162"/>
    </location>
</feature>
<feature type="transmembrane region" description="Helical" evidence="1">
    <location>
        <begin position="127"/>
        <end position="146"/>
    </location>
</feature>
<keyword evidence="4" id="KW-1185">Reference proteome</keyword>
<accession>I3EIP2</accession>
<organism evidence="3 4">
    <name type="scientific">Nematocida parisii (strain ERTm3)</name>
    <name type="common">Nematode killer fungus</name>
    <dbReference type="NCBI Taxonomy" id="935791"/>
    <lineage>
        <taxon>Eukaryota</taxon>
        <taxon>Fungi</taxon>
        <taxon>Fungi incertae sedis</taxon>
        <taxon>Microsporidia</taxon>
        <taxon>Nematocida</taxon>
    </lineage>
</organism>
<feature type="transmembrane region" description="Helical" evidence="1">
    <location>
        <begin position="40"/>
        <end position="59"/>
    </location>
</feature>
<dbReference type="Proteomes" id="UP000002872">
    <property type="component" value="Unassembled WGS sequence"/>
</dbReference>
<reference evidence="3" key="1">
    <citation type="submission" date="2011-01" db="EMBL/GenBank/DDBJ databases">
        <title>The Genome Sequence of Nematocida parisii strain ERTm3.</title>
        <authorList>
            <consortium name="The Broad Institute Genome Sequencing Platform"/>
            <consortium name="The Broad Institute Genome Sequencing Center for Infectious Disease"/>
            <person name="Cuomo C."/>
            <person name="Troemel E."/>
            <person name="Young S.K."/>
            <person name="Zeng Q."/>
            <person name="Gargeya S."/>
            <person name="Fitzgerald M."/>
            <person name="Haas B."/>
            <person name="Abouelleil A."/>
            <person name="Alvarado L."/>
            <person name="Arachchi H.M."/>
            <person name="Berlin A."/>
            <person name="Chapman S.B."/>
            <person name="Gearin G."/>
            <person name="Goldberg J."/>
            <person name="Griggs A."/>
            <person name="Gujja S."/>
            <person name="Hansen M."/>
            <person name="Heiman D."/>
            <person name="Howarth C."/>
            <person name="Larimer J."/>
            <person name="Lui A."/>
            <person name="MacDonald P.J.P."/>
            <person name="McCowen C."/>
            <person name="Montmayeur A."/>
            <person name="Murphy C."/>
            <person name="Neiman D."/>
            <person name="Pearson M."/>
            <person name="Priest M."/>
            <person name="Roberts A."/>
            <person name="Saif S."/>
            <person name="Shea T."/>
            <person name="Sisk P."/>
            <person name="Stolte C."/>
            <person name="Sykes S."/>
            <person name="Wortman J."/>
            <person name="Nusbaum C."/>
            <person name="Birren B."/>
        </authorList>
    </citation>
    <scope>NUCLEOTIDE SEQUENCE</scope>
    <source>
        <strain evidence="3">ERTm3</strain>
    </source>
</reference>
<keyword evidence="1" id="KW-0812">Transmembrane</keyword>